<gene>
    <name evidence="9" type="ORF">BaRGS_00002959</name>
</gene>
<feature type="transmembrane region" description="Helical" evidence="7">
    <location>
        <begin position="596"/>
        <end position="617"/>
    </location>
</feature>
<comment type="similarity">
    <text evidence="2 7">Belongs to the XK family.</text>
</comment>
<dbReference type="PANTHER" id="PTHR16024:SF6">
    <property type="entry name" value="XK-RELATED PROTEIN"/>
    <property type="match status" value="1"/>
</dbReference>
<dbReference type="AlphaFoldDB" id="A0ABD0M1Y0"/>
<reference evidence="9 10" key="1">
    <citation type="journal article" date="2023" name="Sci. Data">
        <title>Genome assembly of the Korean intertidal mud-creeper Batillaria attramentaria.</title>
        <authorList>
            <person name="Patra A.K."/>
            <person name="Ho P.T."/>
            <person name="Jun S."/>
            <person name="Lee S.J."/>
            <person name="Kim Y."/>
            <person name="Won Y.J."/>
        </authorList>
    </citation>
    <scope>NUCLEOTIDE SEQUENCE [LARGE SCALE GENOMIC DNA]</scope>
    <source>
        <strain evidence="9">Wonlab-2016</strain>
    </source>
</reference>
<evidence type="ECO:0000256" key="1">
    <source>
        <dbReference type="ARBA" id="ARBA00004651"/>
    </source>
</evidence>
<name>A0ABD0M1Y0_9CAEN</name>
<dbReference type="Proteomes" id="UP001519460">
    <property type="component" value="Unassembled WGS sequence"/>
</dbReference>
<keyword evidence="3" id="KW-1003">Cell membrane</keyword>
<dbReference type="EMBL" id="JACVVK020000009">
    <property type="protein sequence ID" value="KAK7505688.1"/>
    <property type="molecule type" value="Genomic_DNA"/>
</dbReference>
<evidence type="ECO:0000313" key="9">
    <source>
        <dbReference type="EMBL" id="KAK7505688.1"/>
    </source>
</evidence>
<feature type="transmembrane region" description="Helical" evidence="7">
    <location>
        <begin position="520"/>
        <end position="543"/>
    </location>
</feature>
<dbReference type="InterPro" id="IPR050895">
    <property type="entry name" value="XK-related_scramblase"/>
</dbReference>
<dbReference type="PANTHER" id="PTHR16024">
    <property type="entry name" value="XK-RELATED PROTEIN"/>
    <property type="match status" value="1"/>
</dbReference>
<protein>
    <recommendedName>
        <fullName evidence="7">XK-related protein</fullName>
    </recommendedName>
</protein>
<evidence type="ECO:0000256" key="4">
    <source>
        <dbReference type="ARBA" id="ARBA00022692"/>
    </source>
</evidence>
<feature type="region of interest" description="Disordered" evidence="8">
    <location>
        <begin position="113"/>
        <end position="177"/>
    </location>
</feature>
<evidence type="ECO:0000256" key="3">
    <source>
        <dbReference type="ARBA" id="ARBA00022475"/>
    </source>
</evidence>
<evidence type="ECO:0000313" key="10">
    <source>
        <dbReference type="Proteomes" id="UP001519460"/>
    </source>
</evidence>
<keyword evidence="6 7" id="KW-0472">Membrane</keyword>
<evidence type="ECO:0000256" key="7">
    <source>
        <dbReference type="RuleBase" id="RU910716"/>
    </source>
</evidence>
<feature type="transmembrane region" description="Helical" evidence="7">
    <location>
        <begin position="564"/>
        <end position="584"/>
    </location>
</feature>
<feature type="compositionally biased region" description="Polar residues" evidence="8">
    <location>
        <begin position="146"/>
        <end position="171"/>
    </location>
</feature>
<dbReference type="Pfam" id="PF09815">
    <property type="entry name" value="XK-related"/>
    <property type="match status" value="1"/>
</dbReference>
<feature type="transmembrane region" description="Helical" evidence="7">
    <location>
        <begin position="447"/>
        <end position="468"/>
    </location>
</feature>
<dbReference type="GO" id="GO:0005886">
    <property type="term" value="C:plasma membrane"/>
    <property type="evidence" value="ECO:0007669"/>
    <property type="project" value="UniProtKB-SubCell"/>
</dbReference>
<keyword evidence="10" id="KW-1185">Reference proteome</keyword>
<keyword evidence="5 7" id="KW-1133">Transmembrane helix</keyword>
<accession>A0ABD0M1Y0</accession>
<sequence length="758" mass="82691">MAEGIDFMNETRETNCVSKTAQSHSVVDAGVGNTKHAPATRKHLGTRDKGNGFKITGHSTVRREKDSTEISNRSPNKETDSTQTSLHTHSNENGLSRTSHTATTTVVVTVNENSKHTFGIPNKETEPTATEKASVISSTEKEPTGNLPSTTSEKGGPKHTSQSSLANNGISFSKLSKEKGLEEKTAITRSDGNVPEQVLQSCLTPNGTSPSEEKGLEEKALSTCTVTVENVPELVLQSCLIPSGTSPSKEKGLKEKTASTRSDGNVPEQVLQSCLVPNGTSPNEEKAPSTCSVTVENVLELVLQSCLIPSGTSPSKEKGLKEKTASTRSDGNVPEQVLQSCLIPSGTSPTKGKGLAEKAPSTCSDDNVPENILPSKEKTASTRSDDNVPEQVLQSCLIPSGTSPSKEGNELKVKDLSPSTLSDETDPKQASEKEDDSQKTPLSTFTVFDASVAIVLTFFWTLGVLGDTEVAISHFIDEEWLCGCMIGSLLIVSYLIVAFIGVYAYNDNRDVGKCWWVCRVVFLILDLSPIIMTAEYVHYGWMIRTRVDKMAVYEKTAFNRAAQRFFQCFLSAGPNFCSHLYIIFDYKPNDNVLGAIARATAVISSWASLALSAMTYFKLLHGIRKLNTDQMKVMSQIIIFLWRLLETGGRALCIALFASRIRNCMVTSHYAKLALDRVKGNYLVYLSARGVSKGQSVEVKVTPDTLWRPCRKIPESVRRPATVTDSPAEITLILELLKLTDTFEELLQYKRPQLKAQK</sequence>
<feature type="transmembrane region" description="Helical" evidence="7">
    <location>
        <begin position="480"/>
        <end position="505"/>
    </location>
</feature>
<organism evidence="9 10">
    <name type="scientific">Batillaria attramentaria</name>
    <dbReference type="NCBI Taxonomy" id="370345"/>
    <lineage>
        <taxon>Eukaryota</taxon>
        <taxon>Metazoa</taxon>
        <taxon>Spiralia</taxon>
        <taxon>Lophotrochozoa</taxon>
        <taxon>Mollusca</taxon>
        <taxon>Gastropoda</taxon>
        <taxon>Caenogastropoda</taxon>
        <taxon>Sorbeoconcha</taxon>
        <taxon>Cerithioidea</taxon>
        <taxon>Batillariidae</taxon>
        <taxon>Batillaria</taxon>
    </lineage>
</organism>
<dbReference type="InterPro" id="IPR018629">
    <property type="entry name" value="XK-rel"/>
</dbReference>
<feature type="compositionally biased region" description="Basic and acidic residues" evidence="8">
    <location>
        <begin position="315"/>
        <end position="325"/>
    </location>
</feature>
<feature type="compositionally biased region" description="Polar residues" evidence="8">
    <location>
        <begin position="81"/>
        <end position="100"/>
    </location>
</feature>
<comment type="subcellular location">
    <subcellularLocation>
        <location evidence="1">Cell membrane</location>
        <topology evidence="1">Multi-pass membrane protein</topology>
    </subcellularLocation>
    <subcellularLocation>
        <location evidence="7">Membrane</location>
        <topology evidence="7">Multi-pass membrane protein</topology>
    </subcellularLocation>
</comment>
<feature type="compositionally biased region" description="Basic and acidic residues" evidence="8">
    <location>
        <begin position="375"/>
        <end position="386"/>
    </location>
</feature>
<proteinExistence type="inferred from homology"/>
<evidence type="ECO:0000256" key="8">
    <source>
        <dbReference type="SAM" id="MobiDB-lite"/>
    </source>
</evidence>
<feature type="compositionally biased region" description="Basic and acidic residues" evidence="8">
    <location>
        <begin position="425"/>
        <end position="437"/>
    </location>
</feature>
<feature type="region of interest" description="Disordered" evidence="8">
    <location>
        <begin position="312"/>
        <end position="437"/>
    </location>
</feature>
<feature type="compositionally biased region" description="Basic and acidic residues" evidence="8">
    <location>
        <begin position="248"/>
        <end position="258"/>
    </location>
</feature>
<feature type="region of interest" description="Disordered" evidence="8">
    <location>
        <begin position="241"/>
        <end position="265"/>
    </location>
</feature>
<keyword evidence="4 7" id="KW-0812">Transmembrane</keyword>
<evidence type="ECO:0000256" key="2">
    <source>
        <dbReference type="ARBA" id="ARBA00008789"/>
    </source>
</evidence>
<evidence type="ECO:0000256" key="5">
    <source>
        <dbReference type="ARBA" id="ARBA00022989"/>
    </source>
</evidence>
<feature type="region of interest" description="Disordered" evidence="8">
    <location>
        <begin position="27"/>
        <end position="100"/>
    </location>
</feature>
<evidence type="ECO:0000256" key="6">
    <source>
        <dbReference type="ARBA" id="ARBA00023136"/>
    </source>
</evidence>
<comment type="caution">
    <text evidence="9">The sequence shown here is derived from an EMBL/GenBank/DDBJ whole genome shotgun (WGS) entry which is preliminary data.</text>
</comment>